<organism evidence="2 3">
    <name type="scientific">Ancylobacter crimeensis</name>
    <dbReference type="NCBI Taxonomy" id="2579147"/>
    <lineage>
        <taxon>Bacteria</taxon>
        <taxon>Pseudomonadati</taxon>
        <taxon>Pseudomonadota</taxon>
        <taxon>Alphaproteobacteria</taxon>
        <taxon>Hyphomicrobiales</taxon>
        <taxon>Xanthobacteraceae</taxon>
        <taxon>Ancylobacter</taxon>
    </lineage>
</organism>
<reference evidence="2 3" key="1">
    <citation type="submission" date="2022-04" db="EMBL/GenBank/DDBJ databases">
        <authorList>
            <person name="Grouzdev D.S."/>
            <person name="Pantiukh K.S."/>
            <person name="Krutkina M.S."/>
        </authorList>
    </citation>
    <scope>NUCLEOTIDE SEQUENCE [LARGE SCALE GENOMIC DNA]</scope>
    <source>
        <strain evidence="2 3">6x-1</strain>
    </source>
</reference>
<dbReference type="RefSeq" id="WP_247029620.1">
    <property type="nucleotide sequence ID" value="NZ_JALKCH010000007.1"/>
</dbReference>
<comment type="caution">
    <text evidence="2">The sequence shown here is derived from an EMBL/GenBank/DDBJ whole genome shotgun (WGS) entry which is preliminary data.</text>
</comment>
<evidence type="ECO:0000313" key="3">
    <source>
        <dbReference type="Proteomes" id="UP001203284"/>
    </source>
</evidence>
<keyword evidence="1" id="KW-1133">Transmembrane helix</keyword>
<accession>A0ABT0DCN1</accession>
<gene>
    <name evidence="2" type="ORF">MWN34_12470</name>
</gene>
<evidence type="ECO:0000256" key="1">
    <source>
        <dbReference type="SAM" id="Phobius"/>
    </source>
</evidence>
<dbReference type="NCBIfam" id="NF037970">
    <property type="entry name" value="vanZ_1"/>
    <property type="match status" value="1"/>
</dbReference>
<sequence>MMSRLALFSTLLVGLAIAAATLVPIGLRPHLADSADAERALAFFLLGICAAVSVRTALHWVLLTGIVYAGALEWLQEFVPTRHAELHDAGLKAVAFAAGVVLVWIGRRLSERGATPARSQ</sequence>
<protein>
    <submittedName>
        <fullName evidence="2">VanZ family protein</fullName>
    </submittedName>
</protein>
<evidence type="ECO:0000313" key="2">
    <source>
        <dbReference type="EMBL" id="MCK0197727.1"/>
    </source>
</evidence>
<dbReference type="Proteomes" id="UP001203284">
    <property type="component" value="Unassembled WGS sequence"/>
</dbReference>
<feature type="transmembrane region" description="Helical" evidence="1">
    <location>
        <begin position="42"/>
        <end position="68"/>
    </location>
</feature>
<keyword evidence="1" id="KW-0812">Transmembrane</keyword>
<keyword evidence="1" id="KW-0472">Membrane</keyword>
<name>A0ABT0DCN1_9HYPH</name>
<feature type="transmembrane region" description="Helical" evidence="1">
    <location>
        <begin position="89"/>
        <end position="106"/>
    </location>
</feature>
<keyword evidence="3" id="KW-1185">Reference proteome</keyword>
<dbReference type="EMBL" id="JALKCH010000007">
    <property type="protein sequence ID" value="MCK0197727.1"/>
    <property type="molecule type" value="Genomic_DNA"/>
</dbReference>
<proteinExistence type="predicted"/>